<name>A0AAJ0BXV7_9PEZI</name>
<sequence length="164" mass="17803">MRPLTSSLLAVLYLASIPVLADISVFGVPAIIQPGQPFSASFQNAIQQPAQYTMVWGYTPYDDTTTPGYMPQHNTVGMPIATVYFPDYLATAQNGKGNVTGLTINGNVGHKVGVHAMIWGEFGVLNSVTIHSWLWNVTLGDATSYDNYIMAQKVTGPNFKSFNL</sequence>
<keyword evidence="1" id="KW-0732">Signal</keyword>
<feature type="signal peptide" evidence="1">
    <location>
        <begin position="1"/>
        <end position="21"/>
    </location>
</feature>
<comment type="caution">
    <text evidence="2">The sequence shown here is derived from an EMBL/GenBank/DDBJ whole genome shotgun (WGS) entry which is preliminary data.</text>
</comment>
<evidence type="ECO:0000313" key="2">
    <source>
        <dbReference type="EMBL" id="KAK1766315.1"/>
    </source>
</evidence>
<organism evidence="2 3">
    <name type="scientific">Phialemonium atrogriseum</name>
    <dbReference type="NCBI Taxonomy" id="1093897"/>
    <lineage>
        <taxon>Eukaryota</taxon>
        <taxon>Fungi</taxon>
        <taxon>Dikarya</taxon>
        <taxon>Ascomycota</taxon>
        <taxon>Pezizomycotina</taxon>
        <taxon>Sordariomycetes</taxon>
        <taxon>Sordariomycetidae</taxon>
        <taxon>Cephalothecales</taxon>
        <taxon>Cephalothecaceae</taxon>
        <taxon>Phialemonium</taxon>
    </lineage>
</organism>
<dbReference type="RefSeq" id="XP_060282528.1">
    <property type="nucleotide sequence ID" value="XM_060428277.1"/>
</dbReference>
<evidence type="ECO:0000256" key="1">
    <source>
        <dbReference type="SAM" id="SignalP"/>
    </source>
</evidence>
<dbReference type="InterPro" id="IPR045469">
    <property type="entry name" value="Nis1"/>
</dbReference>
<gene>
    <name evidence="2" type="ORF">QBC33DRAFT_542495</name>
</gene>
<protein>
    <submittedName>
        <fullName evidence="2">Uncharacterized protein</fullName>
    </submittedName>
</protein>
<keyword evidence="3" id="KW-1185">Reference proteome</keyword>
<evidence type="ECO:0000313" key="3">
    <source>
        <dbReference type="Proteomes" id="UP001244011"/>
    </source>
</evidence>
<proteinExistence type="predicted"/>
<dbReference type="Pfam" id="PF19271">
    <property type="entry name" value="Nis1"/>
    <property type="match status" value="1"/>
</dbReference>
<dbReference type="AlphaFoldDB" id="A0AAJ0BXV7"/>
<dbReference type="GeneID" id="85311464"/>
<reference evidence="2" key="1">
    <citation type="submission" date="2023-06" db="EMBL/GenBank/DDBJ databases">
        <title>Genome-scale phylogeny and comparative genomics of the fungal order Sordariales.</title>
        <authorList>
            <consortium name="Lawrence Berkeley National Laboratory"/>
            <person name="Hensen N."/>
            <person name="Bonometti L."/>
            <person name="Westerberg I."/>
            <person name="Brannstrom I.O."/>
            <person name="Guillou S."/>
            <person name="Cros-Aarteil S."/>
            <person name="Calhoun S."/>
            <person name="Haridas S."/>
            <person name="Kuo A."/>
            <person name="Mondo S."/>
            <person name="Pangilinan J."/>
            <person name="Riley R."/>
            <person name="Labutti K."/>
            <person name="Andreopoulos B."/>
            <person name="Lipzen A."/>
            <person name="Chen C."/>
            <person name="Yanf M."/>
            <person name="Daum C."/>
            <person name="Ng V."/>
            <person name="Clum A."/>
            <person name="Steindorff A."/>
            <person name="Ohm R."/>
            <person name="Martin F."/>
            <person name="Silar P."/>
            <person name="Natvig D."/>
            <person name="Lalanne C."/>
            <person name="Gautier V."/>
            <person name="Ament-Velasquez S.L."/>
            <person name="Kruys A."/>
            <person name="Hutchinson M.I."/>
            <person name="Powell A.J."/>
            <person name="Barry K."/>
            <person name="Miller A.N."/>
            <person name="Grigoriev I.V."/>
            <person name="Debuchy R."/>
            <person name="Gladieux P."/>
            <person name="Thoren M.H."/>
            <person name="Johannesson H."/>
        </authorList>
    </citation>
    <scope>NUCLEOTIDE SEQUENCE</scope>
    <source>
        <strain evidence="2">8032-3</strain>
    </source>
</reference>
<feature type="chain" id="PRO_5042523319" evidence="1">
    <location>
        <begin position="22"/>
        <end position="164"/>
    </location>
</feature>
<dbReference type="Proteomes" id="UP001244011">
    <property type="component" value="Unassembled WGS sequence"/>
</dbReference>
<accession>A0AAJ0BXV7</accession>
<dbReference type="EMBL" id="MU839012">
    <property type="protein sequence ID" value="KAK1766315.1"/>
    <property type="molecule type" value="Genomic_DNA"/>
</dbReference>